<accession>A0A1H0SXY0</accession>
<feature type="transmembrane region" description="Helical" evidence="1">
    <location>
        <begin position="12"/>
        <end position="36"/>
    </location>
</feature>
<evidence type="ECO:0000313" key="2">
    <source>
        <dbReference type="EMBL" id="SDP46489.1"/>
    </source>
</evidence>
<gene>
    <name evidence="2" type="ORF">SAMN05192558_109150</name>
</gene>
<name>A0A1H0SXY0_9PSEU</name>
<evidence type="ECO:0000256" key="1">
    <source>
        <dbReference type="SAM" id="Phobius"/>
    </source>
</evidence>
<dbReference type="RefSeq" id="WP_133794313.1">
    <property type="nucleotide sequence ID" value="NZ_FNDV01000018.1"/>
</dbReference>
<protein>
    <submittedName>
        <fullName evidence="2">Uncharacterized protein</fullName>
    </submittedName>
</protein>
<keyword evidence="3" id="KW-1185">Reference proteome</keyword>
<dbReference type="Proteomes" id="UP000199651">
    <property type="component" value="Unassembled WGS sequence"/>
</dbReference>
<dbReference type="EMBL" id="FNJB01000009">
    <property type="protein sequence ID" value="SDP46489.1"/>
    <property type="molecule type" value="Genomic_DNA"/>
</dbReference>
<proteinExistence type="predicted"/>
<reference evidence="3" key="1">
    <citation type="submission" date="2016-10" db="EMBL/GenBank/DDBJ databases">
        <authorList>
            <person name="Varghese N."/>
            <person name="Submissions S."/>
        </authorList>
    </citation>
    <scope>NUCLEOTIDE SEQUENCE [LARGE SCALE GENOMIC DNA]</scope>
    <source>
        <strain evidence="3">IBRC-M 10655</strain>
    </source>
</reference>
<keyword evidence="1" id="KW-1133">Transmembrane helix</keyword>
<evidence type="ECO:0000313" key="3">
    <source>
        <dbReference type="Proteomes" id="UP000199651"/>
    </source>
</evidence>
<sequence>MILAADPTATSNAALVVAIVSATITLFGIVWQVFLYRLSGARVAVSIRPAVLYSDGTTMRGPAGRWDTKPPFSITTPKWFVDLVQITVINVGRQPITISNVALDRGRHKRWGRQRSNVRPFPLGPEVIRGATSSETIRLEVGAHADVYFDIWPYIVSTRTSGSPNVNLRASVDIAGRRAKLSSKRSIIDVRREQQSLRSYVDVSNWVRAYQAFWRHSVGADCSNETIGRMWRYFEQKLNQIGDFDKVQEQMWKMFPKSEGSFALDIGYETLQDPLRRPGALG</sequence>
<dbReference type="AlphaFoldDB" id="A0A1H0SXY0"/>
<dbReference type="OrthoDB" id="5190934at2"/>
<organism evidence="2 3">
    <name type="scientific">Actinokineospora alba</name>
    <dbReference type="NCBI Taxonomy" id="504798"/>
    <lineage>
        <taxon>Bacteria</taxon>
        <taxon>Bacillati</taxon>
        <taxon>Actinomycetota</taxon>
        <taxon>Actinomycetes</taxon>
        <taxon>Pseudonocardiales</taxon>
        <taxon>Pseudonocardiaceae</taxon>
        <taxon>Actinokineospora</taxon>
    </lineage>
</organism>
<keyword evidence="1" id="KW-0472">Membrane</keyword>
<keyword evidence="1" id="KW-0812">Transmembrane</keyword>